<organism evidence="2 3">
    <name type="scientific">Candidatus Paracaedimonas acanthamoebae</name>
    <dbReference type="NCBI Taxonomy" id="244581"/>
    <lineage>
        <taxon>Bacteria</taxon>
        <taxon>Pseudomonadati</taxon>
        <taxon>Pseudomonadota</taxon>
        <taxon>Alphaproteobacteria</taxon>
        <taxon>Holosporales</taxon>
        <taxon>Caedimonadaceae</taxon>
        <taxon>Candidatus Paracaedimonas</taxon>
    </lineage>
</organism>
<feature type="region of interest" description="Disordered" evidence="1">
    <location>
        <begin position="22"/>
        <end position="78"/>
    </location>
</feature>
<evidence type="ECO:0000313" key="3">
    <source>
        <dbReference type="Proteomes" id="UP000664414"/>
    </source>
</evidence>
<gene>
    <name evidence="2" type="ORF">J0H12_00905</name>
</gene>
<sequence length="78" mass="8900">MKINKILESSGCKASLPCGHPRPCAEDLRQPRDVSSRQNAFNVRERHCENERWNRSTSDRKDLSVSRDSQDTPENDSG</sequence>
<dbReference type="AlphaFoldDB" id="A0A8J7PZL5"/>
<accession>A0A8J7PZL5</accession>
<protein>
    <submittedName>
        <fullName evidence="2">Uncharacterized protein</fullName>
    </submittedName>
</protein>
<feature type="compositionally biased region" description="Basic and acidic residues" evidence="1">
    <location>
        <begin position="43"/>
        <end position="70"/>
    </location>
</feature>
<feature type="compositionally biased region" description="Basic and acidic residues" evidence="1">
    <location>
        <begin position="23"/>
        <end position="35"/>
    </location>
</feature>
<reference evidence="2" key="1">
    <citation type="submission" date="2021-02" db="EMBL/GenBank/DDBJ databases">
        <title>Thiocyanate and organic carbon inputs drive convergent selection for specific autotrophic Afipia and Thiobacillus strains within complex microbiomes.</title>
        <authorList>
            <person name="Huddy R.J."/>
            <person name="Sachdeva R."/>
            <person name="Kadzinga F."/>
            <person name="Kantor R.S."/>
            <person name="Harrison S.T.L."/>
            <person name="Banfield J.F."/>
        </authorList>
    </citation>
    <scope>NUCLEOTIDE SEQUENCE</scope>
    <source>
        <strain evidence="2">SCN18_10_11_15_R4_P_38_20</strain>
    </source>
</reference>
<name>A0A8J7PZL5_9PROT</name>
<dbReference type="EMBL" id="JAFKGL010000010">
    <property type="protein sequence ID" value="MBN9412473.1"/>
    <property type="molecule type" value="Genomic_DNA"/>
</dbReference>
<comment type="caution">
    <text evidence="2">The sequence shown here is derived from an EMBL/GenBank/DDBJ whole genome shotgun (WGS) entry which is preliminary data.</text>
</comment>
<proteinExistence type="predicted"/>
<dbReference type="Proteomes" id="UP000664414">
    <property type="component" value="Unassembled WGS sequence"/>
</dbReference>
<evidence type="ECO:0000256" key="1">
    <source>
        <dbReference type="SAM" id="MobiDB-lite"/>
    </source>
</evidence>
<evidence type="ECO:0000313" key="2">
    <source>
        <dbReference type="EMBL" id="MBN9412473.1"/>
    </source>
</evidence>